<organism evidence="13 14">
    <name type="scientific">Verticillium longisporum</name>
    <name type="common">Verticillium dahliae var. longisporum</name>
    <dbReference type="NCBI Taxonomy" id="100787"/>
    <lineage>
        <taxon>Eukaryota</taxon>
        <taxon>Fungi</taxon>
        <taxon>Dikarya</taxon>
        <taxon>Ascomycota</taxon>
        <taxon>Pezizomycotina</taxon>
        <taxon>Sordariomycetes</taxon>
        <taxon>Hypocreomycetidae</taxon>
        <taxon>Glomerellales</taxon>
        <taxon>Plectosphaerellaceae</taxon>
        <taxon>Verticillium</taxon>
    </lineage>
</organism>
<evidence type="ECO:0000256" key="9">
    <source>
        <dbReference type="PROSITE-ProRule" id="PRU01356"/>
    </source>
</evidence>
<keyword evidence="9" id="KW-0408">Iron</keyword>
<keyword evidence="5" id="KW-0325">Glycoprotein</keyword>
<accession>A0A0G4N0J6</accession>
<dbReference type="GO" id="GO:0098552">
    <property type="term" value="C:side of membrane"/>
    <property type="evidence" value="ECO:0007669"/>
    <property type="project" value="UniProtKB-KW"/>
</dbReference>
<feature type="domain" description="CFEM" evidence="12">
    <location>
        <begin position="67"/>
        <end position="181"/>
    </location>
</feature>
<keyword evidence="8" id="KW-0449">Lipoprotein</keyword>
<dbReference type="SMART" id="SM00747">
    <property type="entry name" value="CFEM"/>
    <property type="match status" value="1"/>
</dbReference>
<proteinExistence type="inferred from homology"/>
<comment type="similarity">
    <text evidence="3">Belongs to the RBT5 family.</text>
</comment>
<dbReference type="Pfam" id="PF05730">
    <property type="entry name" value="CFEM"/>
    <property type="match status" value="1"/>
</dbReference>
<dbReference type="EMBL" id="CVQH01026083">
    <property type="protein sequence ID" value="CRK39967.1"/>
    <property type="molecule type" value="Genomic_DNA"/>
</dbReference>
<keyword evidence="14" id="KW-1185">Reference proteome</keyword>
<feature type="signal peptide" evidence="11">
    <location>
        <begin position="1"/>
        <end position="18"/>
    </location>
</feature>
<evidence type="ECO:0000256" key="3">
    <source>
        <dbReference type="ARBA" id="ARBA00010031"/>
    </source>
</evidence>
<evidence type="ECO:0000256" key="11">
    <source>
        <dbReference type="SAM" id="SignalP"/>
    </source>
</evidence>
<keyword evidence="4" id="KW-0964">Secreted</keyword>
<dbReference type="Proteomes" id="UP000044602">
    <property type="component" value="Unassembled WGS sequence"/>
</dbReference>
<evidence type="ECO:0000259" key="12">
    <source>
        <dbReference type="PROSITE" id="PS52012"/>
    </source>
</evidence>
<keyword evidence="9" id="KW-0349">Heme</keyword>
<reference evidence="13 14" key="1">
    <citation type="submission" date="2015-05" db="EMBL/GenBank/DDBJ databases">
        <authorList>
            <person name="Wang D.B."/>
            <person name="Wang M."/>
        </authorList>
    </citation>
    <scope>NUCLEOTIDE SEQUENCE [LARGE SCALE GENOMIC DNA]</scope>
    <source>
        <strain evidence="13">VL1</strain>
    </source>
</reference>
<dbReference type="GO" id="GO:0046872">
    <property type="term" value="F:metal ion binding"/>
    <property type="evidence" value="ECO:0007669"/>
    <property type="project" value="UniProtKB-UniRule"/>
</dbReference>
<keyword evidence="5" id="KW-0472">Membrane</keyword>
<feature type="binding site" description="axial binding residue" evidence="9">
    <location>
        <position position="113"/>
    </location>
    <ligand>
        <name>heme</name>
        <dbReference type="ChEBI" id="CHEBI:30413"/>
    </ligand>
    <ligandPart>
        <name>Fe</name>
        <dbReference type="ChEBI" id="CHEBI:18248"/>
    </ligandPart>
</feature>
<dbReference type="GO" id="GO:0005576">
    <property type="term" value="C:extracellular region"/>
    <property type="evidence" value="ECO:0007669"/>
    <property type="project" value="UniProtKB-SubCell"/>
</dbReference>
<evidence type="ECO:0000256" key="5">
    <source>
        <dbReference type="ARBA" id="ARBA00022622"/>
    </source>
</evidence>
<comment type="caution">
    <text evidence="9">Lacks conserved residue(s) required for the propagation of feature annotation.</text>
</comment>
<evidence type="ECO:0000313" key="14">
    <source>
        <dbReference type="Proteomes" id="UP000044602"/>
    </source>
</evidence>
<evidence type="ECO:0000256" key="6">
    <source>
        <dbReference type="ARBA" id="ARBA00022729"/>
    </source>
</evidence>
<feature type="chain" id="PRO_5002568058" description="CFEM domain-containing protein" evidence="11">
    <location>
        <begin position="19"/>
        <end position="215"/>
    </location>
</feature>
<keyword evidence="9" id="KW-0479">Metal-binding</keyword>
<evidence type="ECO:0000256" key="1">
    <source>
        <dbReference type="ARBA" id="ARBA00004589"/>
    </source>
</evidence>
<feature type="region of interest" description="Disordered" evidence="10">
    <location>
        <begin position="58"/>
        <end position="85"/>
    </location>
</feature>
<evidence type="ECO:0000256" key="7">
    <source>
        <dbReference type="ARBA" id="ARBA00023157"/>
    </source>
</evidence>
<keyword evidence="7 9" id="KW-1015">Disulfide bond</keyword>
<dbReference type="AlphaFoldDB" id="A0A0G4N0J6"/>
<feature type="compositionally biased region" description="Low complexity" evidence="10">
    <location>
        <begin position="64"/>
        <end position="83"/>
    </location>
</feature>
<protein>
    <recommendedName>
        <fullName evidence="12">CFEM domain-containing protein</fullName>
    </recommendedName>
</protein>
<keyword evidence="5" id="KW-0336">GPI-anchor</keyword>
<evidence type="ECO:0000313" key="13">
    <source>
        <dbReference type="EMBL" id="CRK39967.1"/>
    </source>
</evidence>
<keyword evidence="6 11" id="KW-0732">Signal</keyword>
<name>A0A0G4N0J6_VERLO</name>
<evidence type="ECO:0000256" key="10">
    <source>
        <dbReference type="SAM" id="MobiDB-lite"/>
    </source>
</evidence>
<evidence type="ECO:0000256" key="8">
    <source>
        <dbReference type="ARBA" id="ARBA00023288"/>
    </source>
</evidence>
<gene>
    <name evidence="13" type="ORF">BN1708_008069</name>
</gene>
<dbReference type="STRING" id="100787.A0A0G4N0J6"/>
<sequence length="215" mass="21057">MRSAIFTKAVLLFGIAAAQIELPDSIDIPDNVEIPDSLPTEVPDWAQGIVSDIASGVAPQATPTDSASNSQSTSGSGSGTDSDNLPGLVDQLPRCAVSCLVSAADDIGCSSTDFACLCRSGTDLATSIGPCVLLSSGCGASDARRAAEVAPQICNRINNNPPAGEVASASAIVAGAAATADGASPSATDANDSAAGRSGVSLGIVGSLALIALVI</sequence>
<feature type="disulfide bond" evidence="9">
    <location>
        <begin position="109"/>
        <end position="116"/>
    </location>
</feature>
<comment type="subcellular location">
    <subcellularLocation>
        <location evidence="1">Membrane</location>
        <topology evidence="1">Lipid-anchor</topology>
        <topology evidence="1">GPI-anchor</topology>
    </subcellularLocation>
    <subcellularLocation>
        <location evidence="2">Secreted</location>
    </subcellularLocation>
</comment>
<dbReference type="PROSITE" id="PS52012">
    <property type="entry name" value="CFEM"/>
    <property type="match status" value="1"/>
</dbReference>
<evidence type="ECO:0000256" key="4">
    <source>
        <dbReference type="ARBA" id="ARBA00022525"/>
    </source>
</evidence>
<dbReference type="InterPro" id="IPR008427">
    <property type="entry name" value="Extracellular_membr_CFEM_dom"/>
</dbReference>
<evidence type="ECO:0000256" key="2">
    <source>
        <dbReference type="ARBA" id="ARBA00004613"/>
    </source>
</evidence>